<keyword evidence="2" id="KW-1185">Reference proteome</keyword>
<name>A0AAE0XVQ8_9GAST</name>
<dbReference type="AlphaFoldDB" id="A0AAE0XVQ8"/>
<accession>A0AAE0XVQ8</accession>
<sequence>MSLWNLKVRVVFSYRRSGSSLNSGKVCSWCGLAGLSADITGPGAYRALCPRTSLGRARIGHCVRGHHWAGRVSGTVSADITGPGEYRALCPRTSLAGRLASIWFILEFWQSLQLMWFGRPVCRPDQLTRNITDLTAKREITKFYVSI</sequence>
<evidence type="ECO:0000313" key="2">
    <source>
        <dbReference type="Proteomes" id="UP001283361"/>
    </source>
</evidence>
<protein>
    <submittedName>
        <fullName evidence="1">Uncharacterized protein</fullName>
    </submittedName>
</protein>
<evidence type="ECO:0000313" key="1">
    <source>
        <dbReference type="EMBL" id="KAK3716760.1"/>
    </source>
</evidence>
<gene>
    <name evidence="1" type="ORF">RRG08_012031</name>
</gene>
<reference evidence="1" key="1">
    <citation type="journal article" date="2023" name="G3 (Bethesda)">
        <title>A reference genome for the long-term kleptoplast-retaining sea slug Elysia crispata morphotype clarki.</title>
        <authorList>
            <person name="Eastman K.E."/>
            <person name="Pendleton A.L."/>
            <person name="Shaikh M.A."/>
            <person name="Suttiyut T."/>
            <person name="Ogas R."/>
            <person name="Tomko P."/>
            <person name="Gavelis G."/>
            <person name="Widhalm J.R."/>
            <person name="Wisecaver J.H."/>
        </authorList>
    </citation>
    <scope>NUCLEOTIDE SEQUENCE</scope>
    <source>
        <strain evidence="1">ECLA1</strain>
    </source>
</reference>
<organism evidence="1 2">
    <name type="scientific">Elysia crispata</name>
    <name type="common">lettuce slug</name>
    <dbReference type="NCBI Taxonomy" id="231223"/>
    <lineage>
        <taxon>Eukaryota</taxon>
        <taxon>Metazoa</taxon>
        <taxon>Spiralia</taxon>
        <taxon>Lophotrochozoa</taxon>
        <taxon>Mollusca</taxon>
        <taxon>Gastropoda</taxon>
        <taxon>Heterobranchia</taxon>
        <taxon>Euthyneura</taxon>
        <taxon>Panpulmonata</taxon>
        <taxon>Sacoglossa</taxon>
        <taxon>Placobranchoidea</taxon>
        <taxon>Plakobranchidae</taxon>
        <taxon>Elysia</taxon>
    </lineage>
</organism>
<comment type="caution">
    <text evidence="1">The sequence shown here is derived from an EMBL/GenBank/DDBJ whole genome shotgun (WGS) entry which is preliminary data.</text>
</comment>
<dbReference type="Proteomes" id="UP001283361">
    <property type="component" value="Unassembled WGS sequence"/>
</dbReference>
<dbReference type="EMBL" id="JAWDGP010007466">
    <property type="protein sequence ID" value="KAK3716760.1"/>
    <property type="molecule type" value="Genomic_DNA"/>
</dbReference>
<proteinExistence type="predicted"/>